<evidence type="ECO:0000313" key="2">
    <source>
        <dbReference type="EMBL" id="KAL1877804.1"/>
    </source>
</evidence>
<accession>A0ABR3XQE3</accession>
<evidence type="ECO:0000313" key="3">
    <source>
        <dbReference type="Proteomes" id="UP001583193"/>
    </source>
</evidence>
<feature type="region of interest" description="Disordered" evidence="1">
    <location>
        <begin position="1"/>
        <end position="23"/>
    </location>
</feature>
<evidence type="ECO:0000256" key="1">
    <source>
        <dbReference type="SAM" id="MobiDB-lite"/>
    </source>
</evidence>
<sequence length="278" mass="31416">MSEPSAKRPRIDSNDNTTEDDAADLDPALQAEIIELINTLPEGCCRELLSLAASMHSDILMSTRVVNEAINLNASVTVYEFDAHTRATWRDLNVTFRKCDASAQCEMAPCVENAIIDSIDQICYQAAKPMASFRTKINGLNALRKIAKFILLTSSPIALEMQMRCQWDDSLVEGMKGIVAALTCDERKWICHRDDRRQRWQDKFNELILLGGEKGCLEGLDYARDMFFDDCSDEEEEEEEEDDDDDDDEEEGNQSQGFDADGNEDQDDERDENEDGTT</sequence>
<dbReference type="EMBL" id="JAVDPF010000013">
    <property type="protein sequence ID" value="KAL1877804.1"/>
    <property type="molecule type" value="Genomic_DNA"/>
</dbReference>
<feature type="compositionally biased region" description="Basic and acidic residues" evidence="1">
    <location>
        <begin position="1"/>
        <end position="13"/>
    </location>
</feature>
<gene>
    <name evidence="2" type="ORF">Plec18167_004773</name>
</gene>
<organism evidence="2 3">
    <name type="scientific">Paecilomyces lecythidis</name>
    <dbReference type="NCBI Taxonomy" id="3004212"/>
    <lineage>
        <taxon>Eukaryota</taxon>
        <taxon>Fungi</taxon>
        <taxon>Dikarya</taxon>
        <taxon>Ascomycota</taxon>
        <taxon>Pezizomycotina</taxon>
        <taxon>Eurotiomycetes</taxon>
        <taxon>Eurotiomycetidae</taxon>
        <taxon>Eurotiales</taxon>
        <taxon>Thermoascaceae</taxon>
        <taxon>Paecilomyces</taxon>
    </lineage>
</organism>
<keyword evidence="3" id="KW-1185">Reference proteome</keyword>
<proteinExistence type="predicted"/>
<reference evidence="2 3" key="1">
    <citation type="journal article" date="2024" name="IMA Fungus">
        <title>IMA Genome - F19 : A genome assembly and annotation guide to empower mycologists, including annotated draft genome sequences of Ceratocystis pirilliformis, Diaporthe australafricana, Fusarium ophioides, Paecilomyces lecythidis, and Sporothrix stenoceras.</title>
        <authorList>
            <person name="Aylward J."/>
            <person name="Wilson A.M."/>
            <person name="Visagie C.M."/>
            <person name="Spraker J."/>
            <person name="Barnes I."/>
            <person name="Buitendag C."/>
            <person name="Ceriani C."/>
            <person name="Del Mar Angel L."/>
            <person name="du Plessis D."/>
            <person name="Fuchs T."/>
            <person name="Gasser K."/>
            <person name="Kramer D."/>
            <person name="Li W."/>
            <person name="Munsamy K."/>
            <person name="Piso A."/>
            <person name="Price J.L."/>
            <person name="Sonnekus B."/>
            <person name="Thomas C."/>
            <person name="van der Nest A."/>
            <person name="van Dijk A."/>
            <person name="van Heerden A."/>
            <person name="van Vuuren N."/>
            <person name="Yilmaz N."/>
            <person name="Duong T.A."/>
            <person name="van der Merwe N.A."/>
            <person name="Wingfield M.J."/>
            <person name="Wingfield B.D."/>
        </authorList>
    </citation>
    <scope>NUCLEOTIDE SEQUENCE [LARGE SCALE GENOMIC DNA]</scope>
    <source>
        <strain evidence="2 3">CMW 18167</strain>
    </source>
</reference>
<feature type="compositionally biased region" description="Acidic residues" evidence="1">
    <location>
        <begin position="229"/>
        <end position="252"/>
    </location>
</feature>
<dbReference type="Proteomes" id="UP001583193">
    <property type="component" value="Unassembled WGS sequence"/>
</dbReference>
<name>A0ABR3XQE3_9EURO</name>
<feature type="compositionally biased region" description="Acidic residues" evidence="1">
    <location>
        <begin position="261"/>
        <end position="278"/>
    </location>
</feature>
<comment type="caution">
    <text evidence="2">The sequence shown here is derived from an EMBL/GenBank/DDBJ whole genome shotgun (WGS) entry which is preliminary data.</text>
</comment>
<feature type="region of interest" description="Disordered" evidence="1">
    <location>
        <begin position="229"/>
        <end position="278"/>
    </location>
</feature>
<protein>
    <submittedName>
        <fullName evidence="2">Uncharacterized protein</fullName>
    </submittedName>
</protein>